<name>A0A7W7QYP2_KITKI</name>
<comment type="similarity">
    <text evidence="1">Belongs to the 'phage' integrase family.</text>
</comment>
<comment type="caution">
    <text evidence="5">The sequence shown here is derived from an EMBL/GenBank/DDBJ whole genome shotgun (WGS) entry which is preliminary data.</text>
</comment>
<keyword evidence="3" id="KW-0233">DNA recombination</keyword>
<dbReference type="PANTHER" id="PTHR30349:SF64">
    <property type="entry name" value="PROPHAGE INTEGRASE INTD-RELATED"/>
    <property type="match status" value="1"/>
</dbReference>
<dbReference type="GO" id="GO:0006310">
    <property type="term" value="P:DNA recombination"/>
    <property type="evidence" value="ECO:0007669"/>
    <property type="project" value="UniProtKB-KW"/>
</dbReference>
<evidence type="ECO:0000256" key="1">
    <source>
        <dbReference type="ARBA" id="ARBA00008857"/>
    </source>
</evidence>
<dbReference type="AlphaFoldDB" id="A0A7W7QYP2"/>
<evidence type="ECO:0000259" key="4">
    <source>
        <dbReference type="PROSITE" id="PS51898"/>
    </source>
</evidence>
<evidence type="ECO:0000256" key="2">
    <source>
        <dbReference type="ARBA" id="ARBA00023125"/>
    </source>
</evidence>
<dbReference type="PROSITE" id="PS51898">
    <property type="entry name" value="TYR_RECOMBINASE"/>
    <property type="match status" value="1"/>
</dbReference>
<dbReference type="InterPro" id="IPR011010">
    <property type="entry name" value="DNA_brk_join_enz"/>
</dbReference>
<keyword evidence="6" id="KW-1185">Reference proteome</keyword>
<evidence type="ECO:0000256" key="3">
    <source>
        <dbReference type="ARBA" id="ARBA00023172"/>
    </source>
</evidence>
<sequence>MPGYIEDRWMSKRVDPETGKKWRKEQYGKGLRYRVCGIPGVKDESFAALADAKTWLASAQTDSRRGDYIDPRLGQITLRMYIETIWWPARRDPMTTGQSMKSKIWNHILPHLGHLPLALIDSEHLRAWLATLRDKKLAESTIEVIWIHLTTILKTAVGKRIVKNPCTEMSDERPNGAGDTKARAWTADQVRGLRAALPDRYQAAVDLGVMAGLRQGEAFAFSPDDIDEEAGFLHIRRQLQWDPSKPYLKLPKGNKERDIPLSPGLLKALRAHIDVHPPTLRTLPWRGPGNGERATATVSLLLTSAFGNPIHSSGNTGFNELIWKRALVSIGLIKPRDDVEGWEPSRELMFHRCRHTYASVQLGYREDPVSLSHWMGHASPDVTFKTYAHFMPDQGQRGRTAVDAWLAA</sequence>
<reference evidence="5 6" key="1">
    <citation type="submission" date="2020-08" db="EMBL/GenBank/DDBJ databases">
        <title>Sequencing the genomes of 1000 actinobacteria strains.</title>
        <authorList>
            <person name="Klenk H.-P."/>
        </authorList>
    </citation>
    <scope>NUCLEOTIDE SEQUENCE [LARGE SCALE GENOMIC DNA]</scope>
    <source>
        <strain evidence="5 6">DSM 41654</strain>
    </source>
</reference>
<dbReference type="SUPFAM" id="SSF56349">
    <property type="entry name" value="DNA breaking-rejoining enzymes"/>
    <property type="match status" value="1"/>
</dbReference>
<proteinExistence type="inferred from homology"/>
<evidence type="ECO:0000313" key="5">
    <source>
        <dbReference type="EMBL" id="MBB4922134.1"/>
    </source>
</evidence>
<dbReference type="PANTHER" id="PTHR30349">
    <property type="entry name" value="PHAGE INTEGRASE-RELATED"/>
    <property type="match status" value="1"/>
</dbReference>
<dbReference type="InterPro" id="IPR013762">
    <property type="entry name" value="Integrase-like_cat_sf"/>
</dbReference>
<dbReference type="EMBL" id="JACHJV010000001">
    <property type="protein sequence ID" value="MBB4922134.1"/>
    <property type="molecule type" value="Genomic_DNA"/>
</dbReference>
<accession>A0A7W7QYP2</accession>
<dbReference type="Proteomes" id="UP000540506">
    <property type="component" value="Unassembled WGS sequence"/>
</dbReference>
<dbReference type="InterPro" id="IPR010998">
    <property type="entry name" value="Integrase_recombinase_N"/>
</dbReference>
<protein>
    <submittedName>
        <fullName evidence="5">Integrase</fullName>
    </submittedName>
</protein>
<dbReference type="RefSeq" id="WP_184934355.1">
    <property type="nucleotide sequence ID" value="NZ_JACHJV010000001.1"/>
</dbReference>
<keyword evidence="2" id="KW-0238">DNA-binding</keyword>
<feature type="domain" description="Tyr recombinase" evidence="4">
    <location>
        <begin position="180"/>
        <end position="403"/>
    </location>
</feature>
<organism evidence="5 6">
    <name type="scientific">Kitasatospora kifunensis</name>
    <name type="common">Streptomyces kifunensis</name>
    <dbReference type="NCBI Taxonomy" id="58351"/>
    <lineage>
        <taxon>Bacteria</taxon>
        <taxon>Bacillati</taxon>
        <taxon>Actinomycetota</taxon>
        <taxon>Actinomycetes</taxon>
        <taxon>Kitasatosporales</taxon>
        <taxon>Streptomycetaceae</taxon>
        <taxon>Kitasatospora</taxon>
    </lineage>
</organism>
<dbReference type="GO" id="GO:0015074">
    <property type="term" value="P:DNA integration"/>
    <property type="evidence" value="ECO:0007669"/>
    <property type="project" value="InterPro"/>
</dbReference>
<dbReference type="InterPro" id="IPR002104">
    <property type="entry name" value="Integrase_catalytic"/>
</dbReference>
<gene>
    <name evidence="5" type="ORF">FHR34_001127</name>
</gene>
<dbReference type="GO" id="GO:0003677">
    <property type="term" value="F:DNA binding"/>
    <property type="evidence" value="ECO:0007669"/>
    <property type="project" value="UniProtKB-KW"/>
</dbReference>
<dbReference type="Gene3D" id="1.10.443.10">
    <property type="entry name" value="Intergrase catalytic core"/>
    <property type="match status" value="1"/>
</dbReference>
<dbReference type="CDD" id="cd01189">
    <property type="entry name" value="INT_ICEBs1_C_like"/>
    <property type="match status" value="1"/>
</dbReference>
<evidence type="ECO:0000313" key="6">
    <source>
        <dbReference type="Proteomes" id="UP000540506"/>
    </source>
</evidence>
<dbReference type="Gene3D" id="1.10.150.130">
    <property type="match status" value="1"/>
</dbReference>
<dbReference type="InterPro" id="IPR050090">
    <property type="entry name" value="Tyrosine_recombinase_XerCD"/>
</dbReference>
<dbReference type="Pfam" id="PF00589">
    <property type="entry name" value="Phage_integrase"/>
    <property type="match status" value="1"/>
</dbReference>